<dbReference type="GO" id="GO:0030246">
    <property type="term" value="F:carbohydrate binding"/>
    <property type="evidence" value="ECO:0007669"/>
    <property type="project" value="InterPro"/>
</dbReference>
<reference evidence="6" key="1">
    <citation type="submission" date="2012-12" db="EMBL/GenBank/DDBJ databases">
        <authorList>
            <person name="Hellsten U."/>
            <person name="Grimwood J."/>
            <person name="Chapman J.A."/>
            <person name="Shapiro H."/>
            <person name="Aerts A."/>
            <person name="Otillar R.P."/>
            <person name="Terry A.Y."/>
            <person name="Boore J.L."/>
            <person name="Simakov O."/>
            <person name="Marletaz F."/>
            <person name="Cho S.-J."/>
            <person name="Edsinger-Gonzales E."/>
            <person name="Havlak P."/>
            <person name="Kuo D.-H."/>
            <person name="Larsson T."/>
            <person name="Lv J."/>
            <person name="Arendt D."/>
            <person name="Savage R."/>
            <person name="Osoegawa K."/>
            <person name="de Jong P."/>
            <person name="Lindberg D.R."/>
            <person name="Seaver E.C."/>
            <person name="Weisblat D.A."/>
            <person name="Putnam N.H."/>
            <person name="Grigoriev I.V."/>
            <person name="Rokhsar D.S."/>
        </authorList>
    </citation>
    <scope>NUCLEOTIDE SEQUENCE</scope>
    <source>
        <strain evidence="6">I ESC-2004</strain>
    </source>
</reference>
<feature type="compositionally biased region" description="Basic and acidic residues" evidence="1">
    <location>
        <begin position="693"/>
        <end position="704"/>
    </location>
</feature>
<accession>R7T571</accession>
<proteinExistence type="predicted"/>
<reference evidence="4 6" key="2">
    <citation type="journal article" date="2013" name="Nature">
        <title>Insights into bilaterian evolution from three spiralian genomes.</title>
        <authorList>
            <person name="Simakov O."/>
            <person name="Marletaz F."/>
            <person name="Cho S.J."/>
            <person name="Edsinger-Gonzales E."/>
            <person name="Havlak P."/>
            <person name="Hellsten U."/>
            <person name="Kuo D.H."/>
            <person name="Larsson T."/>
            <person name="Lv J."/>
            <person name="Arendt D."/>
            <person name="Savage R."/>
            <person name="Osoegawa K."/>
            <person name="de Jong P."/>
            <person name="Grimwood J."/>
            <person name="Chapman J.A."/>
            <person name="Shapiro H."/>
            <person name="Aerts A."/>
            <person name="Otillar R.P."/>
            <person name="Terry A.Y."/>
            <person name="Boore J.L."/>
            <person name="Grigoriev I.V."/>
            <person name="Lindberg D.R."/>
            <person name="Seaver E.C."/>
            <person name="Weisblat D.A."/>
            <person name="Putnam N.H."/>
            <person name="Rokhsar D.S."/>
        </authorList>
    </citation>
    <scope>NUCLEOTIDE SEQUENCE</scope>
    <source>
        <strain evidence="4 6">I ESC-2004</strain>
    </source>
</reference>
<feature type="domain" description="SUEL-type lectin" evidence="3">
    <location>
        <begin position="278"/>
        <end position="367"/>
    </location>
</feature>
<gene>
    <name evidence="4" type="ORF">CAPTEDRAFT_216978</name>
</gene>
<keyword evidence="2" id="KW-1133">Transmembrane helix</keyword>
<dbReference type="EMBL" id="KB311953">
    <property type="protein sequence ID" value="ELT88188.1"/>
    <property type="molecule type" value="Genomic_DNA"/>
</dbReference>
<feature type="transmembrane region" description="Helical" evidence="2">
    <location>
        <begin position="662"/>
        <end position="685"/>
    </location>
</feature>
<evidence type="ECO:0000313" key="6">
    <source>
        <dbReference type="Proteomes" id="UP000014760"/>
    </source>
</evidence>
<feature type="region of interest" description="Disordered" evidence="1">
    <location>
        <begin position="605"/>
        <end position="658"/>
    </location>
</feature>
<dbReference type="HOGENOM" id="CLU_345215_0_0_1"/>
<protein>
    <recommendedName>
        <fullName evidence="3">SUEL-type lectin domain-containing protein</fullName>
    </recommendedName>
</protein>
<evidence type="ECO:0000256" key="1">
    <source>
        <dbReference type="SAM" id="MobiDB-lite"/>
    </source>
</evidence>
<dbReference type="OrthoDB" id="6120134at2759"/>
<feature type="compositionally biased region" description="Polar residues" evidence="1">
    <location>
        <begin position="610"/>
        <end position="623"/>
    </location>
</feature>
<keyword evidence="2" id="KW-0472">Membrane</keyword>
<dbReference type="PROSITE" id="PS50228">
    <property type="entry name" value="SUEL_LECTIN"/>
    <property type="match status" value="2"/>
</dbReference>
<name>R7T571_CAPTE</name>
<keyword evidence="2" id="KW-0812">Transmembrane</keyword>
<dbReference type="AlphaFoldDB" id="R7T571"/>
<dbReference type="Gene3D" id="2.60.120.740">
    <property type="match status" value="2"/>
</dbReference>
<evidence type="ECO:0000256" key="2">
    <source>
        <dbReference type="SAM" id="Phobius"/>
    </source>
</evidence>
<dbReference type="EnsemblMetazoa" id="CapteT216978">
    <property type="protein sequence ID" value="CapteP216978"/>
    <property type="gene ID" value="CapteG216978"/>
</dbReference>
<dbReference type="CDD" id="cd22823">
    <property type="entry name" value="Gal_Rha_Lectin"/>
    <property type="match status" value="2"/>
</dbReference>
<dbReference type="InterPro" id="IPR000922">
    <property type="entry name" value="Lectin_gal-bd_dom"/>
</dbReference>
<dbReference type="Pfam" id="PF02140">
    <property type="entry name" value="SUEL_Lectin"/>
    <property type="match status" value="2"/>
</dbReference>
<dbReference type="InterPro" id="IPR035914">
    <property type="entry name" value="Sperma_CUB_dom_sf"/>
</dbReference>
<dbReference type="Gene3D" id="2.60.120.290">
    <property type="entry name" value="Spermadhesin, CUB domain"/>
    <property type="match status" value="1"/>
</dbReference>
<feature type="region of interest" description="Disordered" evidence="1">
    <location>
        <begin position="693"/>
        <end position="756"/>
    </location>
</feature>
<feature type="compositionally biased region" description="Basic and acidic residues" evidence="1">
    <location>
        <begin position="712"/>
        <end position="721"/>
    </location>
</feature>
<dbReference type="PANTHER" id="PTHR46780">
    <property type="entry name" value="PROTEIN EVA-1"/>
    <property type="match status" value="1"/>
</dbReference>
<evidence type="ECO:0000313" key="4">
    <source>
        <dbReference type="EMBL" id="ELT88188.1"/>
    </source>
</evidence>
<dbReference type="Proteomes" id="UP000014760">
    <property type="component" value="Unassembled WGS sequence"/>
</dbReference>
<feature type="domain" description="SUEL-type lectin" evidence="3">
    <location>
        <begin position="9"/>
        <end position="98"/>
    </location>
</feature>
<sequence>MVSAAVQEYCATESFNATCNPDEVIIIKSALYGRMHLGRCVEGDFGYIGCSVDVLSVLDRMCSGRRTCQFQVPLAEFDALRPCVPDLTSYLEADFECVQVTQPGHLPGSQTHTTVTSPHGYLAGVNATSFSFGLYVIEAPSGTRINLTLHEFFLETTPQNLQICIVYAIVKDLSTQHSVTICSNHQRQSHVYTSLGNRIEVRIVTGHSDQRHFLIEYSVIGCGDLPDPENGYAKRHDDIMKFGCHTNDQTWFQKCIGGVWKGDTLRCPVAAVRETQEYCASESFNATCNPDEVIIIKSALYGRMHLGRCIEGDFGYIGCSVDVLSVLDRMCSGRRTCQFQVPLAEFDALRPCVPDLTSYLEAHFECVQDRPSRSFCGDAVTDLLDEDPIRCKDQDILIHAIKAFVSKPNKKNKCPKGATDAWKTKLPNWTECFHRDSFEWCQFESCSPMDIMKVFGFRKVQELCEDYDSDQSGAVLVRVQYTCAKVDTRLCSATSSPFLLSSSELLRLPPNFRPKDSCTCVLTVSRGVTVSLQTMYSTRTECLEVRVNNKNISLAAMGTMTSCFDEEISAEFSLSPCSTKTPPDFWLAHSSVTGLEIKCSRIMHEPTTPLPSSTDAIPTSTRAPTEPKEPPRSTPGGRMRTTQATSMPRRGEKEQTLDSESIIGIAVAAFLLVLSGAAIAVCFVFKRRRRQTLKEEANRSREQETYSTLDLPETKRTDYENLGKSSATRRPLPNPGVGGNKYEQQSRNAAKIGKDNQSFDVVKDDNNYEGLRITPELTTIVNGYVVYNGDQARYDGGRVEKECDDDDYENIFDYVHDYD</sequence>
<reference evidence="5" key="3">
    <citation type="submission" date="2015-06" db="UniProtKB">
        <authorList>
            <consortium name="EnsemblMetazoa"/>
        </authorList>
    </citation>
    <scope>IDENTIFICATION</scope>
</reference>
<evidence type="ECO:0000259" key="3">
    <source>
        <dbReference type="PROSITE" id="PS50228"/>
    </source>
</evidence>
<dbReference type="InterPro" id="IPR043159">
    <property type="entry name" value="Lectin_gal-bd_sf"/>
</dbReference>
<dbReference type="SUPFAM" id="SSF49854">
    <property type="entry name" value="Spermadhesin, CUB domain"/>
    <property type="match status" value="1"/>
</dbReference>
<organism evidence="4">
    <name type="scientific">Capitella teleta</name>
    <name type="common">Polychaete worm</name>
    <dbReference type="NCBI Taxonomy" id="283909"/>
    <lineage>
        <taxon>Eukaryota</taxon>
        <taxon>Metazoa</taxon>
        <taxon>Spiralia</taxon>
        <taxon>Lophotrochozoa</taxon>
        <taxon>Annelida</taxon>
        <taxon>Polychaeta</taxon>
        <taxon>Sedentaria</taxon>
        <taxon>Scolecida</taxon>
        <taxon>Capitellidae</taxon>
        <taxon>Capitella</taxon>
    </lineage>
</organism>
<dbReference type="EMBL" id="AMQN01003504">
    <property type="status" value="NOT_ANNOTATED_CDS"/>
    <property type="molecule type" value="Genomic_DNA"/>
</dbReference>
<evidence type="ECO:0000313" key="5">
    <source>
        <dbReference type="EnsemblMetazoa" id="CapteP216978"/>
    </source>
</evidence>
<keyword evidence="6" id="KW-1185">Reference proteome</keyword>